<dbReference type="InterPro" id="IPR010496">
    <property type="entry name" value="AL/BT2_dom"/>
</dbReference>
<keyword evidence="3" id="KW-1185">Reference proteome</keyword>
<organism evidence="2 3">
    <name type="scientific">Roseivirga spongicola</name>
    <dbReference type="NCBI Taxonomy" id="333140"/>
    <lineage>
        <taxon>Bacteria</taxon>
        <taxon>Pseudomonadati</taxon>
        <taxon>Bacteroidota</taxon>
        <taxon>Cytophagia</taxon>
        <taxon>Cytophagales</taxon>
        <taxon>Roseivirgaceae</taxon>
        <taxon>Roseivirga</taxon>
    </lineage>
</organism>
<dbReference type="OrthoDB" id="9787527at2"/>
<dbReference type="Gene3D" id="2.60.120.560">
    <property type="entry name" value="Exo-inulinase, domain 1"/>
    <property type="match status" value="1"/>
</dbReference>
<accession>A0A150XA23</accession>
<proteinExistence type="predicted"/>
<dbReference type="Proteomes" id="UP000075606">
    <property type="component" value="Unassembled WGS sequence"/>
</dbReference>
<dbReference type="PROSITE" id="PS51257">
    <property type="entry name" value="PROKAR_LIPOPROTEIN"/>
    <property type="match status" value="1"/>
</dbReference>
<dbReference type="AlphaFoldDB" id="A0A150XA23"/>
<dbReference type="STRING" id="333140.AWW68_06960"/>
<comment type="caution">
    <text evidence="2">The sequence shown here is derived from an EMBL/GenBank/DDBJ whole genome shotgun (WGS) entry which is preliminary data.</text>
</comment>
<dbReference type="EMBL" id="LRPC01000012">
    <property type="protein sequence ID" value="KYG75571.1"/>
    <property type="molecule type" value="Genomic_DNA"/>
</dbReference>
<protein>
    <recommendedName>
        <fullName evidence="1">3-keto-alpha-glucoside-1,2-lyase/3-keto-2-hydroxy-glucal hydratase domain-containing protein</fullName>
    </recommendedName>
</protein>
<sequence>MERAKLTTLLGVAVLLLVLGCTPQNKNEWENLFNGKDLEGWTPKITGYPAGENYGETFRVEDGLLTVSYDKYYRFDNRFGHLFYEKPFSNYVLRVEYRFIGEQVEGGAAWATRNSGVMFHSQAPETMGEQQDFPISLEAQFLGGLSDGNPRPTGGLCTPGTHVDIDGVQITDHCITSTAKTYDGDQWITMDIVARANGEIAHVVEGDTVMKYSNPVMGIGMVSNLKDNIMEDGKPLNGGYFALQSESHPVQFRKVMIKQLKD</sequence>
<feature type="domain" description="3-keto-alpha-glucoside-1,2-lyase/3-keto-2-hydroxy-glucal hydratase" evidence="1">
    <location>
        <begin position="28"/>
        <end position="258"/>
    </location>
</feature>
<dbReference type="RefSeq" id="WP_068219055.1">
    <property type="nucleotide sequence ID" value="NZ_LRPC01000012.1"/>
</dbReference>
<dbReference type="GO" id="GO:0016787">
    <property type="term" value="F:hydrolase activity"/>
    <property type="evidence" value="ECO:0007669"/>
    <property type="project" value="InterPro"/>
</dbReference>
<evidence type="ECO:0000313" key="2">
    <source>
        <dbReference type="EMBL" id="KYG75571.1"/>
    </source>
</evidence>
<evidence type="ECO:0000313" key="3">
    <source>
        <dbReference type="Proteomes" id="UP000075606"/>
    </source>
</evidence>
<gene>
    <name evidence="2" type="ORF">AWW68_06960</name>
</gene>
<evidence type="ECO:0000259" key="1">
    <source>
        <dbReference type="Pfam" id="PF06439"/>
    </source>
</evidence>
<reference evidence="2 3" key="1">
    <citation type="submission" date="2016-01" db="EMBL/GenBank/DDBJ databases">
        <title>Genome sequencing of Roseivirga spongicola UST030701-084.</title>
        <authorList>
            <person name="Selvaratnam C."/>
            <person name="Thevarajoo S."/>
            <person name="Goh K.M."/>
            <person name="Ee R."/>
            <person name="Chan K.-G."/>
            <person name="Chong C.S."/>
        </authorList>
    </citation>
    <scope>NUCLEOTIDE SEQUENCE [LARGE SCALE GENOMIC DNA]</scope>
    <source>
        <strain evidence="2 3">UST030701-084</strain>
    </source>
</reference>
<name>A0A150XA23_9BACT</name>
<dbReference type="Pfam" id="PF06439">
    <property type="entry name" value="3keto-disac_hyd"/>
    <property type="match status" value="1"/>
</dbReference>